<protein>
    <submittedName>
        <fullName evidence="2">Uncharacterized protein</fullName>
    </submittedName>
</protein>
<dbReference type="RefSeq" id="WP_111323094.1">
    <property type="nucleotide sequence ID" value="NZ_QKZT01000029.1"/>
</dbReference>
<dbReference type="AlphaFoldDB" id="A0A2W7QFA0"/>
<keyword evidence="1" id="KW-0472">Membrane</keyword>
<dbReference type="OrthoDB" id="826836at2"/>
<keyword evidence="1" id="KW-1133">Transmembrane helix</keyword>
<keyword evidence="1" id="KW-0812">Transmembrane</keyword>
<dbReference type="EMBL" id="QKZT01000029">
    <property type="protein sequence ID" value="PZX46861.1"/>
    <property type="molecule type" value="Genomic_DNA"/>
</dbReference>
<evidence type="ECO:0000313" key="2">
    <source>
        <dbReference type="EMBL" id="PZX46861.1"/>
    </source>
</evidence>
<keyword evidence="3" id="KW-1185">Reference proteome</keyword>
<evidence type="ECO:0000256" key="1">
    <source>
        <dbReference type="SAM" id="Phobius"/>
    </source>
</evidence>
<reference evidence="2 3" key="1">
    <citation type="submission" date="2018-06" db="EMBL/GenBank/DDBJ databases">
        <title>Genomic Encyclopedia of Archaeal and Bacterial Type Strains, Phase II (KMG-II): from individual species to whole genera.</title>
        <authorList>
            <person name="Goeker M."/>
        </authorList>
    </citation>
    <scope>NUCLEOTIDE SEQUENCE [LARGE SCALE GENOMIC DNA]</scope>
    <source>
        <strain evidence="2 3">DSM 19830</strain>
    </source>
</reference>
<organism evidence="2 3">
    <name type="scientific">Algoriphagus chordae</name>
    <dbReference type="NCBI Taxonomy" id="237019"/>
    <lineage>
        <taxon>Bacteria</taxon>
        <taxon>Pseudomonadati</taxon>
        <taxon>Bacteroidota</taxon>
        <taxon>Cytophagia</taxon>
        <taxon>Cytophagales</taxon>
        <taxon>Cyclobacteriaceae</taxon>
        <taxon>Algoriphagus</taxon>
    </lineage>
</organism>
<feature type="transmembrane region" description="Helical" evidence="1">
    <location>
        <begin position="6"/>
        <end position="39"/>
    </location>
</feature>
<accession>A0A2W7QFA0</accession>
<name>A0A2W7QFA0_9BACT</name>
<proteinExistence type="predicted"/>
<evidence type="ECO:0000313" key="3">
    <source>
        <dbReference type="Proteomes" id="UP000248882"/>
    </source>
</evidence>
<comment type="caution">
    <text evidence="2">The sequence shown here is derived from an EMBL/GenBank/DDBJ whole genome shotgun (WGS) entry which is preliminary data.</text>
</comment>
<dbReference type="Proteomes" id="UP000248882">
    <property type="component" value="Unassembled WGS sequence"/>
</dbReference>
<gene>
    <name evidence="2" type="ORF">LV85_04195</name>
</gene>
<sequence>MRKFLIPAIATIIFIAGLISLALPFIPLGWLLIALASLLMAPYFKFMRRFIGWLAEKDSTGFVQKAGEKASSLYEWVGDQKRAEKLDAILEEHSTNQEPNKKS</sequence>